<dbReference type="AlphaFoldDB" id="A0AA86SDF1"/>
<dbReference type="EMBL" id="OY731401">
    <property type="protein sequence ID" value="CAJ1952720.1"/>
    <property type="molecule type" value="Genomic_DNA"/>
</dbReference>
<evidence type="ECO:0000256" key="1">
    <source>
        <dbReference type="SAM" id="MobiDB-lite"/>
    </source>
</evidence>
<proteinExistence type="predicted"/>
<dbReference type="Gramene" id="rna-AYBTSS11_LOCUS15450">
    <property type="protein sequence ID" value="CAJ1952720.1"/>
    <property type="gene ID" value="gene-AYBTSS11_LOCUS15450"/>
</dbReference>
<reference evidence="2" key="1">
    <citation type="submission" date="2023-10" db="EMBL/GenBank/DDBJ databases">
        <authorList>
            <person name="Domelevo Entfellner J.-B."/>
        </authorList>
    </citation>
    <scope>NUCLEOTIDE SEQUENCE</scope>
</reference>
<feature type="region of interest" description="Disordered" evidence="1">
    <location>
        <begin position="1"/>
        <end position="26"/>
    </location>
</feature>
<name>A0AA86SDF1_9FABA</name>
<gene>
    <name evidence="2" type="ORF">AYBTSS11_LOCUS15450</name>
</gene>
<evidence type="ECO:0000313" key="2">
    <source>
        <dbReference type="EMBL" id="CAJ1952720.1"/>
    </source>
</evidence>
<accession>A0AA86SDF1</accession>
<organism evidence="2 3">
    <name type="scientific">Sphenostylis stenocarpa</name>
    <dbReference type="NCBI Taxonomy" id="92480"/>
    <lineage>
        <taxon>Eukaryota</taxon>
        <taxon>Viridiplantae</taxon>
        <taxon>Streptophyta</taxon>
        <taxon>Embryophyta</taxon>
        <taxon>Tracheophyta</taxon>
        <taxon>Spermatophyta</taxon>
        <taxon>Magnoliopsida</taxon>
        <taxon>eudicotyledons</taxon>
        <taxon>Gunneridae</taxon>
        <taxon>Pentapetalae</taxon>
        <taxon>rosids</taxon>
        <taxon>fabids</taxon>
        <taxon>Fabales</taxon>
        <taxon>Fabaceae</taxon>
        <taxon>Papilionoideae</taxon>
        <taxon>50 kb inversion clade</taxon>
        <taxon>NPAAA clade</taxon>
        <taxon>indigoferoid/millettioid clade</taxon>
        <taxon>Phaseoleae</taxon>
        <taxon>Sphenostylis</taxon>
    </lineage>
</organism>
<feature type="compositionally biased region" description="Acidic residues" evidence="1">
    <location>
        <begin position="111"/>
        <end position="126"/>
    </location>
</feature>
<sequence length="126" mass="14463">MEEEVTGKLKTRSSRTWVMPSRKPGDIRSFERMDEQCMDKEPTQARSPEPDIVEALDQIGASFGFGFAKQKDDISSNDEWIIENVEEDHENVGFNDVPNLNGDDKYFDEGQAPDEEQEDDILFIPF</sequence>
<protein>
    <submittedName>
        <fullName evidence="2">Uncharacterized protein</fullName>
    </submittedName>
</protein>
<feature type="region of interest" description="Disordered" evidence="1">
    <location>
        <begin position="87"/>
        <end position="126"/>
    </location>
</feature>
<evidence type="ECO:0000313" key="3">
    <source>
        <dbReference type="Proteomes" id="UP001189624"/>
    </source>
</evidence>
<dbReference type="Proteomes" id="UP001189624">
    <property type="component" value="Chromosome 4"/>
</dbReference>
<keyword evidence="3" id="KW-1185">Reference proteome</keyword>